<evidence type="ECO:0000256" key="1">
    <source>
        <dbReference type="SAM" id="SignalP"/>
    </source>
</evidence>
<dbReference type="Proteomes" id="UP000233256">
    <property type="component" value="Unassembled WGS sequence"/>
</dbReference>
<evidence type="ECO:0000313" key="2">
    <source>
        <dbReference type="EMBL" id="PKK90960.1"/>
    </source>
</evidence>
<reference evidence="2 3" key="1">
    <citation type="journal article" date="2017" name="ISME J.">
        <title>Potential for microbial H2 and metal transformations associated with novel bacteria and archaea in deep terrestrial subsurface sediments.</title>
        <authorList>
            <person name="Hernsdorf A.W."/>
            <person name="Amano Y."/>
            <person name="Miyakawa K."/>
            <person name="Ise K."/>
            <person name="Suzuki Y."/>
            <person name="Anantharaman K."/>
            <person name="Probst A."/>
            <person name="Burstein D."/>
            <person name="Thomas B.C."/>
            <person name="Banfield J.F."/>
        </authorList>
    </citation>
    <scope>NUCLEOTIDE SEQUENCE [LARGE SCALE GENOMIC DNA]</scope>
    <source>
        <strain evidence="2">HGW-Wallbacteria-1</strain>
    </source>
</reference>
<evidence type="ECO:0008006" key="4">
    <source>
        <dbReference type="Google" id="ProtNLM"/>
    </source>
</evidence>
<protein>
    <recommendedName>
        <fullName evidence="4">VWFA domain-containing protein</fullName>
    </recommendedName>
</protein>
<dbReference type="EMBL" id="PGXC01000003">
    <property type="protein sequence ID" value="PKK90960.1"/>
    <property type="molecule type" value="Genomic_DNA"/>
</dbReference>
<evidence type="ECO:0000313" key="3">
    <source>
        <dbReference type="Proteomes" id="UP000233256"/>
    </source>
</evidence>
<proteinExistence type="predicted"/>
<accession>A0A2N1PRJ5</accession>
<sequence length="892" mass="99005">MWKFLQMTVLALIFTLFAIPASNGSNQKDILSLNFITTSFPEISVLGEFPDKFTTSETTPGTTSGDSPIITEDDEACAVTQWMAPPPEILAILCVSRSSLVDHDMETAQNLAYFIHSKLNDRFRFVFASAGTTAEFPISEPTRLSGVLRSAVFSLNPDKGEAFIDSILKVSENFMDIPMPKVIIYFGPARDSRQNGKLLSEKNLQDLAISLRTIAAPMYIFETTGREISLELKKIINESGGEVFTPDSESVTSLADALDKRSERMFNLVFTSPNKSRNGILRTVTLTSGEKSFSGTYYPPADAPVGESRLVLTSLDGNDRPYPGKYMIQKAGRTIAEGQIGQDGLLVVQGIQGEHSVTLTDGIHSQTKTVNVIKGRDAHVAFRFFFATLTLGGQDQYGKSLDVKFTVTPISENQSNSDKTETASMIMQGRTSTRVKTPLELLPGKYTIVIESNGESQTRTLDVRGGQKKEWIAAFRRKNFTLSATDLNSIPIVAQFKITEESTGREILGGNLGDDGRETINIPTGKYKITFSYLDRNIDRRFSVSAGEISGVTVKFPLYPVRLISTQKNGMAVIAEYIATNTETMKTCAFGKTSESGTAMLHLEKGNYKFFFTLGDATIEKFETISEKKIHEIKASFAEATLNLHVMNHEDRPVEGWYQIELPANRLKIASGIIDRKGCRVRLEPGDYRILVKPDIMSSKSIARDFQIEPAGLDMVFNFSASLNIKWKGPADNSMDKCWYELFDDSGKKEVKIQEGRIFTDGRSLRLAPGNYRICMKPSPFTQFEFSSSISLEPEKDSSVSADFSGIIVFRSEITDRPEKPYYRVFTADEKTELARGMIENGTSRVITPPGTYIARLTPFLSSQEKHEETIKIDSGKTVTVSADFKLSQDKK</sequence>
<feature type="chain" id="PRO_5014981399" description="VWFA domain-containing protein" evidence="1">
    <location>
        <begin position="19"/>
        <end position="892"/>
    </location>
</feature>
<comment type="caution">
    <text evidence="2">The sequence shown here is derived from an EMBL/GenBank/DDBJ whole genome shotgun (WGS) entry which is preliminary data.</text>
</comment>
<keyword evidence="1" id="KW-0732">Signal</keyword>
<gene>
    <name evidence="2" type="ORF">CVV64_04100</name>
</gene>
<name>A0A2N1PRJ5_9BACT</name>
<dbReference type="AlphaFoldDB" id="A0A2N1PRJ5"/>
<organism evidence="2 3">
    <name type="scientific">Candidatus Wallbacteria bacterium HGW-Wallbacteria-1</name>
    <dbReference type="NCBI Taxonomy" id="2013854"/>
    <lineage>
        <taxon>Bacteria</taxon>
        <taxon>Candidatus Walliibacteriota</taxon>
    </lineage>
</organism>
<feature type="signal peptide" evidence="1">
    <location>
        <begin position="1"/>
        <end position="18"/>
    </location>
</feature>